<reference evidence="2 3" key="1">
    <citation type="submission" date="2023-08" db="EMBL/GenBank/DDBJ databases">
        <title>Black Yeasts Isolated from many extreme environments.</title>
        <authorList>
            <person name="Coleine C."/>
            <person name="Stajich J.E."/>
            <person name="Selbmann L."/>
        </authorList>
    </citation>
    <scope>NUCLEOTIDE SEQUENCE [LARGE SCALE GENOMIC DNA]</scope>
    <source>
        <strain evidence="2 3">CCFEE 536</strain>
    </source>
</reference>
<gene>
    <name evidence="2" type="ORF">LTR16_004005</name>
</gene>
<feature type="region of interest" description="Disordered" evidence="1">
    <location>
        <begin position="302"/>
        <end position="353"/>
    </location>
</feature>
<evidence type="ECO:0000313" key="3">
    <source>
        <dbReference type="Proteomes" id="UP001357485"/>
    </source>
</evidence>
<evidence type="ECO:0000313" key="2">
    <source>
        <dbReference type="EMBL" id="KAK5201049.1"/>
    </source>
</evidence>
<name>A0ABR0LND2_9PEZI</name>
<accession>A0ABR0LND2</accession>
<evidence type="ECO:0000256" key="1">
    <source>
        <dbReference type="SAM" id="MobiDB-lite"/>
    </source>
</evidence>
<organism evidence="2 3">
    <name type="scientific">Cryomyces antarcticus</name>
    <dbReference type="NCBI Taxonomy" id="329879"/>
    <lineage>
        <taxon>Eukaryota</taxon>
        <taxon>Fungi</taxon>
        <taxon>Dikarya</taxon>
        <taxon>Ascomycota</taxon>
        <taxon>Pezizomycotina</taxon>
        <taxon>Dothideomycetes</taxon>
        <taxon>Dothideomycetes incertae sedis</taxon>
        <taxon>Cryomyces</taxon>
    </lineage>
</organism>
<keyword evidence="3" id="KW-1185">Reference proteome</keyword>
<protein>
    <recommendedName>
        <fullName evidence="4">Cryptic loci regulator 2 N-terminal domain-containing protein</fullName>
    </recommendedName>
</protein>
<feature type="compositionally biased region" description="Low complexity" evidence="1">
    <location>
        <begin position="163"/>
        <end position="172"/>
    </location>
</feature>
<dbReference type="Proteomes" id="UP001357485">
    <property type="component" value="Unassembled WGS sequence"/>
</dbReference>
<comment type="caution">
    <text evidence="2">The sequence shown here is derived from an EMBL/GenBank/DDBJ whole genome shotgun (WGS) entry which is preliminary data.</text>
</comment>
<dbReference type="EMBL" id="JAVRRA010016895">
    <property type="protein sequence ID" value="KAK5201049.1"/>
    <property type="molecule type" value="Genomic_DNA"/>
</dbReference>
<proteinExistence type="predicted"/>
<feature type="compositionally biased region" description="Basic and acidic residues" evidence="1">
    <location>
        <begin position="343"/>
        <end position="353"/>
    </location>
</feature>
<evidence type="ECO:0008006" key="4">
    <source>
        <dbReference type="Google" id="ProtNLM"/>
    </source>
</evidence>
<feature type="region of interest" description="Disordered" evidence="1">
    <location>
        <begin position="148"/>
        <end position="176"/>
    </location>
</feature>
<feature type="compositionally biased region" description="Basic residues" evidence="1">
    <location>
        <begin position="321"/>
        <end position="342"/>
    </location>
</feature>
<sequence length="353" mass="38196">MDHSPLYATQFAMASVGLRAASPGSKLDWSYEVAYADTALAVTLCCRAGRVPQVTGVVQNVCTGGGDLRSGSVEAWTHDEFSRSLVMFATAMMQGMRGEVQAERCGGRRRHDSVMVGEGEGEAVHGLVTAAIEMLPVPLDDVETLTAHGTLEPGDEDTKTKASMSSSSSSLSKPAPITTTRILHAPPSPTMPAVAAPAFPPSHPSSPSQAPLTILDIMQHYAISAATPSLLPRQPEVRPVIPGLQDDFFAAHPEQPGPTIWTPRAKAVRRDGWWLRTVSRYVEFWESDDFTVMVDECKCPRCRTPTDEGNEATDEATGTGGKKKRRGHRGGKKEKKRKMKKMARLEEAGEEKS</sequence>